<sequence>MCVSLYVGSRPPLWVSFLLSPSFLSCQKVGIRARVLIRYLRWQNVSYFSPCHCVCFVFSP</sequence>
<reference evidence="1" key="1">
    <citation type="submission" date="2015-10" db="EMBL/GenBank/DDBJ databases">
        <title>EvidentialGene: Evidence-directed Construction of Complete mRNA Transcriptomes without Genomes.</title>
        <authorList>
            <person name="Gilbert D.G."/>
        </authorList>
    </citation>
    <scope>NUCLEOTIDE SEQUENCE</scope>
</reference>
<evidence type="ECO:0000313" key="1">
    <source>
        <dbReference type="EMBL" id="JAN58048.1"/>
    </source>
</evidence>
<dbReference type="AlphaFoldDB" id="A0A0P5U687"/>
<organism evidence="1">
    <name type="scientific">Daphnia magna</name>
    <dbReference type="NCBI Taxonomy" id="35525"/>
    <lineage>
        <taxon>Eukaryota</taxon>
        <taxon>Metazoa</taxon>
        <taxon>Ecdysozoa</taxon>
        <taxon>Arthropoda</taxon>
        <taxon>Crustacea</taxon>
        <taxon>Branchiopoda</taxon>
        <taxon>Diplostraca</taxon>
        <taxon>Cladocera</taxon>
        <taxon>Anomopoda</taxon>
        <taxon>Daphniidae</taxon>
        <taxon>Daphnia</taxon>
    </lineage>
</organism>
<proteinExistence type="predicted"/>
<accession>A0A0P5U687</accession>
<protein>
    <submittedName>
        <fullName evidence="1">Uncharacterized protein</fullName>
    </submittedName>
</protein>
<dbReference type="EMBL" id="GDIQ01036689">
    <property type="protein sequence ID" value="JAN58048.1"/>
    <property type="molecule type" value="Transcribed_RNA"/>
</dbReference>
<name>A0A0P5U687_9CRUS</name>